<dbReference type="RefSeq" id="WP_141315633.1">
    <property type="nucleotide sequence ID" value="NZ_BJND01000099.1"/>
</dbReference>
<proteinExistence type="predicted"/>
<organism evidence="1 2">
    <name type="scientific">Streptomyces spinoverrucosus</name>
    <dbReference type="NCBI Taxonomy" id="284043"/>
    <lineage>
        <taxon>Bacteria</taxon>
        <taxon>Bacillati</taxon>
        <taxon>Actinomycetota</taxon>
        <taxon>Actinomycetes</taxon>
        <taxon>Kitasatosporales</taxon>
        <taxon>Streptomycetaceae</taxon>
        <taxon>Streptomyces</taxon>
    </lineage>
</organism>
<comment type="caution">
    <text evidence="1">The sequence shown here is derived from an EMBL/GenBank/DDBJ whole genome shotgun (WGS) entry which is preliminary data.</text>
</comment>
<accession>A0A4Y3VVF7</accession>
<name>A0A4Y3VVF7_9ACTN</name>
<sequence>MGQHFSDADLAVITVGADTYSSLSGLMRDTALFAFEPIWTTSRVLCRLQPGLDLDDTKKRERSLKAAYYDRMSGSQHLADDWPELDSVPEPS</sequence>
<evidence type="ECO:0000313" key="1">
    <source>
        <dbReference type="EMBL" id="GEC10248.1"/>
    </source>
</evidence>
<evidence type="ECO:0000313" key="2">
    <source>
        <dbReference type="Proteomes" id="UP000317881"/>
    </source>
</evidence>
<protein>
    <submittedName>
        <fullName evidence="1">Uncharacterized protein</fullName>
    </submittedName>
</protein>
<dbReference type="AlphaFoldDB" id="A0A4Y3VVF7"/>
<reference evidence="1 2" key="1">
    <citation type="submission" date="2019-06" db="EMBL/GenBank/DDBJ databases">
        <title>Whole genome shotgun sequence of Streptomyces spinoverrucosus NBRC 14228.</title>
        <authorList>
            <person name="Hosoyama A."/>
            <person name="Uohara A."/>
            <person name="Ohji S."/>
            <person name="Ichikawa N."/>
        </authorList>
    </citation>
    <scope>NUCLEOTIDE SEQUENCE [LARGE SCALE GENOMIC DNA]</scope>
    <source>
        <strain evidence="1 2">NBRC 14228</strain>
    </source>
</reference>
<dbReference type="EMBL" id="BJND01000099">
    <property type="protein sequence ID" value="GEC10248.1"/>
    <property type="molecule type" value="Genomic_DNA"/>
</dbReference>
<dbReference type="Proteomes" id="UP000317881">
    <property type="component" value="Unassembled WGS sequence"/>
</dbReference>
<keyword evidence="2" id="KW-1185">Reference proteome</keyword>
<gene>
    <name evidence="1" type="ORF">SSP24_79030</name>
</gene>